<evidence type="ECO:0000256" key="1">
    <source>
        <dbReference type="SAM" id="Phobius"/>
    </source>
</evidence>
<protein>
    <submittedName>
        <fullName evidence="2">Uncharacterized protein</fullName>
    </submittedName>
</protein>
<reference evidence="2" key="1">
    <citation type="submission" date="2021-02" db="EMBL/GenBank/DDBJ databases">
        <authorList>
            <person name="Dougan E. K."/>
            <person name="Rhodes N."/>
            <person name="Thang M."/>
            <person name="Chan C."/>
        </authorList>
    </citation>
    <scope>NUCLEOTIDE SEQUENCE</scope>
</reference>
<feature type="transmembrane region" description="Helical" evidence="1">
    <location>
        <begin position="166"/>
        <end position="188"/>
    </location>
</feature>
<feature type="transmembrane region" description="Helical" evidence="1">
    <location>
        <begin position="45"/>
        <end position="64"/>
    </location>
</feature>
<dbReference type="Proteomes" id="UP000604046">
    <property type="component" value="Unassembled WGS sequence"/>
</dbReference>
<dbReference type="EMBL" id="CAJNDS010000328">
    <property type="protein sequence ID" value="CAE7192698.1"/>
    <property type="molecule type" value="Genomic_DNA"/>
</dbReference>
<evidence type="ECO:0000313" key="3">
    <source>
        <dbReference type="Proteomes" id="UP000604046"/>
    </source>
</evidence>
<accession>A0A812J4U6</accession>
<keyword evidence="1" id="KW-1133">Transmembrane helix</keyword>
<gene>
    <name evidence="2" type="ORF">SNAT2548_LOCUS5167</name>
</gene>
<dbReference type="OrthoDB" id="420936at2759"/>
<comment type="caution">
    <text evidence="2">The sequence shown here is derived from an EMBL/GenBank/DDBJ whole genome shotgun (WGS) entry which is preliminary data.</text>
</comment>
<feature type="transmembrane region" description="Helical" evidence="1">
    <location>
        <begin position="300"/>
        <end position="320"/>
    </location>
</feature>
<keyword evidence="1" id="KW-0472">Membrane</keyword>
<proteinExistence type="predicted"/>
<dbReference type="AlphaFoldDB" id="A0A812J4U6"/>
<name>A0A812J4U6_9DINO</name>
<organism evidence="2 3">
    <name type="scientific">Symbiodinium natans</name>
    <dbReference type="NCBI Taxonomy" id="878477"/>
    <lineage>
        <taxon>Eukaryota</taxon>
        <taxon>Sar</taxon>
        <taxon>Alveolata</taxon>
        <taxon>Dinophyceae</taxon>
        <taxon>Suessiales</taxon>
        <taxon>Symbiodiniaceae</taxon>
        <taxon>Symbiodinium</taxon>
    </lineage>
</organism>
<sequence>MSGTLCLESDEKVCPEDTEEDSFSFSEDEFFVWSETDRRCRKHPVCWLCFIAVCVLLGPFAVALHDQSLPKATVEWIIDKLSKPLDKPTDPVADASLALIIGFGQQQIVQSSVLVDIAFGLVFCGTLTATVIATLEPDAGSVPKDFLQKATLSNMAQDMTQPQGRLWSTALGLASVLSVVSMYTFWLYRSWQPFVGDNNPLHSPVLQSSLERRLRIAWALAPNVGFVLAAMVPSLSDVAGYEIVLTAVHNVSAPLSMLFLMVMETIQLGYGENAFAYFFSQDATPLYGPLTKYQRMRVCLLVEAWISGTIFVAVQGYLAFRKNRRYWVALTSYYGEVIGIILAFSLPAAAAMDIRHMTNIVHSSVLAETAVVIPLIYQSGLNETIQSISQHMASKAAEMGG</sequence>
<keyword evidence="1" id="KW-0812">Transmembrane</keyword>
<keyword evidence="3" id="KW-1185">Reference proteome</keyword>
<feature type="transmembrane region" description="Helical" evidence="1">
    <location>
        <begin position="326"/>
        <end position="350"/>
    </location>
</feature>
<evidence type="ECO:0000313" key="2">
    <source>
        <dbReference type="EMBL" id="CAE7192698.1"/>
    </source>
</evidence>